<organism evidence="1 2">
    <name type="scientific">Solirubrobacter pauli</name>
    <dbReference type="NCBI Taxonomy" id="166793"/>
    <lineage>
        <taxon>Bacteria</taxon>
        <taxon>Bacillati</taxon>
        <taxon>Actinomycetota</taxon>
        <taxon>Thermoleophilia</taxon>
        <taxon>Solirubrobacterales</taxon>
        <taxon>Solirubrobacteraceae</taxon>
        <taxon>Solirubrobacter</taxon>
    </lineage>
</organism>
<protein>
    <submittedName>
        <fullName evidence="1">Uncharacterized protein</fullName>
    </submittedName>
</protein>
<name>A0A660L1K8_9ACTN</name>
<dbReference type="Proteomes" id="UP000278962">
    <property type="component" value="Unassembled WGS sequence"/>
</dbReference>
<dbReference type="AlphaFoldDB" id="A0A660L1K8"/>
<comment type="caution">
    <text evidence="1">The sequence shown here is derived from an EMBL/GenBank/DDBJ whole genome shotgun (WGS) entry which is preliminary data.</text>
</comment>
<proteinExistence type="predicted"/>
<evidence type="ECO:0000313" key="1">
    <source>
        <dbReference type="EMBL" id="RKQ86809.1"/>
    </source>
</evidence>
<evidence type="ECO:0000313" key="2">
    <source>
        <dbReference type="Proteomes" id="UP000278962"/>
    </source>
</evidence>
<gene>
    <name evidence="1" type="ORF">C8N24_4824</name>
</gene>
<sequence length="183" mass="19712">MPRDPGWRSVGTMKGENLGTGLQSLARRSGRTRVDYLDFSGQRWPLAAPALFVANQRWVLDRLVPRELTACALVTPTRYGTHVTATSTADELTAGHSLGFVFGAPLPTRAAALVALTVNPPIIPVVAQGTPDPSARVRPQPRVRVVIGAPFYAETSSIDELVGDIAVVMRHLEDLAVEFSSSR</sequence>
<dbReference type="EMBL" id="RBIL01000002">
    <property type="protein sequence ID" value="RKQ86809.1"/>
    <property type="molecule type" value="Genomic_DNA"/>
</dbReference>
<reference evidence="1 2" key="1">
    <citation type="submission" date="2018-10" db="EMBL/GenBank/DDBJ databases">
        <title>Genomic Encyclopedia of Archaeal and Bacterial Type Strains, Phase II (KMG-II): from individual species to whole genera.</title>
        <authorList>
            <person name="Goeker M."/>
        </authorList>
    </citation>
    <scope>NUCLEOTIDE SEQUENCE [LARGE SCALE GENOMIC DNA]</scope>
    <source>
        <strain evidence="1 2">DSM 14954</strain>
    </source>
</reference>
<keyword evidence="2" id="KW-1185">Reference proteome</keyword>
<accession>A0A660L1K8</accession>